<dbReference type="PROSITE" id="PS50868">
    <property type="entry name" value="POST_SET"/>
    <property type="match status" value="1"/>
</dbReference>
<evidence type="ECO:0000256" key="1">
    <source>
        <dbReference type="ARBA" id="ARBA00022603"/>
    </source>
</evidence>
<dbReference type="EMBL" id="LWDX02011378">
    <property type="protein sequence ID" value="OEL35682.1"/>
    <property type="molecule type" value="Genomic_DNA"/>
</dbReference>
<evidence type="ECO:0000313" key="6">
    <source>
        <dbReference type="EMBL" id="OEL35682.1"/>
    </source>
</evidence>
<dbReference type="Pfam" id="PF00856">
    <property type="entry name" value="SET"/>
    <property type="match status" value="1"/>
</dbReference>
<dbReference type="InterPro" id="IPR001214">
    <property type="entry name" value="SET_dom"/>
</dbReference>
<organism evidence="6 7">
    <name type="scientific">Dichanthelium oligosanthes</name>
    <dbReference type="NCBI Taxonomy" id="888268"/>
    <lineage>
        <taxon>Eukaryota</taxon>
        <taxon>Viridiplantae</taxon>
        <taxon>Streptophyta</taxon>
        <taxon>Embryophyta</taxon>
        <taxon>Tracheophyta</taxon>
        <taxon>Spermatophyta</taxon>
        <taxon>Magnoliopsida</taxon>
        <taxon>Liliopsida</taxon>
        <taxon>Poales</taxon>
        <taxon>Poaceae</taxon>
        <taxon>PACMAD clade</taxon>
        <taxon>Panicoideae</taxon>
        <taxon>Panicodae</taxon>
        <taxon>Paniceae</taxon>
        <taxon>Dichantheliinae</taxon>
        <taxon>Dichanthelium</taxon>
    </lineage>
</organism>
<keyword evidence="7" id="KW-1185">Reference proteome</keyword>
<dbReference type="InterPro" id="IPR046341">
    <property type="entry name" value="SET_dom_sf"/>
</dbReference>
<dbReference type="PROSITE" id="PS50280">
    <property type="entry name" value="SET"/>
    <property type="match status" value="1"/>
</dbReference>
<dbReference type="InterPro" id="IPR003616">
    <property type="entry name" value="Post-SET_dom"/>
</dbReference>
<dbReference type="GO" id="GO:0003690">
    <property type="term" value="F:double-stranded DNA binding"/>
    <property type="evidence" value="ECO:0007669"/>
    <property type="project" value="TreeGrafter"/>
</dbReference>
<evidence type="ECO:0000259" key="5">
    <source>
        <dbReference type="PROSITE" id="PS50868"/>
    </source>
</evidence>
<proteinExistence type="predicted"/>
<dbReference type="STRING" id="888268.A0A1E5WE55"/>
<dbReference type="PANTHER" id="PTHR45660">
    <property type="entry name" value="HISTONE-LYSINE N-METHYLTRANSFERASE SETMAR"/>
    <property type="match status" value="1"/>
</dbReference>
<evidence type="ECO:0000259" key="4">
    <source>
        <dbReference type="PROSITE" id="PS50280"/>
    </source>
</evidence>
<dbReference type="Gene3D" id="2.170.270.10">
    <property type="entry name" value="SET domain"/>
    <property type="match status" value="1"/>
</dbReference>
<gene>
    <name evidence="6" type="ORF">BAE44_0003298</name>
</gene>
<reference evidence="6 7" key="1">
    <citation type="submission" date="2016-09" db="EMBL/GenBank/DDBJ databases">
        <title>The draft genome of Dichanthelium oligosanthes: A C3 panicoid grass species.</title>
        <authorList>
            <person name="Studer A.J."/>
            <person name="Schnable J.C."/>
            <person name="Brutnell T.P."/>
        </authorList>
    </citation>
    <scope>NUCLEOTIDE SEQUENCE [LARGE SCALE GENOMIC DNA]</scope>
    <source>
        <strain evidence="7">cv. Kellogg 1175</strain>
        <tissue evidence="6">Leaf</tissue>
    </source>
</reference>
<feature type="domain" description="Post-SET" evidence="5">
    <location>
        <begin position="65"/>
        <end position="81"/>
    </location>
</feature>
<dbReference type="Proteomes" id="UP000095767">
    <property type="component" value="Unassembled WGS sequence"/>
</dbReference>
<dbReference type="PANTHER" id="PTHR45660:SF13">
    <property type="entry name" value="HISTONE-LYSINE N-METHYLTRANSFERASE SETMAR"/>
    <property type="match status" value="1"/>
</dbReference>
<dbReference type="AlphaFoldDB" id="A0A1E5WE55"/>
<comment type="caution">
    <text evidence="6">The sequence shown here is derived from an EMBL/GenBank/DDBJ whole genome shotgun (WGS) entry which is preliminary data.</text>
</comment>
<keyword evidence="1" id="KW-0489">Methyltransferase</keyword>
<sequence length="81" mass="9227">MGNISRFMNHSCAPNVFWQPVQFDHEDDRHPHIMFFALKHIPPMTELTYDYGDIGADSSGVHSPRAKNCLCGSLNCRGFFI</sequence>
<dbReference type="GO" id="GO:0032259">
    <property type="term" value="P:methylation"/>
    <property type="evidence" value="ECO:0007669"/>
    <property type="project" value="UniProtKB-KW"/>
</dbReference>
<dbReference type="GO" id="GO:0042054">
    <property type="term" value="F:histone methyltransferase activity"/>
    <property type="evidence" value="ECO:0007669"/>
    <property type="project" value="TreeGrafter"/>
</dbReference>
<keyword evidence="2" id="KW-0808">Transferase</keyword>
<protein>
    <submittedName>
        <fullName evidence="6">Uncharacterized protein</fullName>
    </submittedName>
</protein>
<accession>A0A1E5WE55</accession>
<evidence type="ECO:0000313" key="7">
    <source>
        <dbReference type="Proteomes" id="UP000095767"/>
    </source>
</evidence>
<feature type="domain" description="SET" evidence="4">
    <location>
        <begin position="1"/>
        <end position="52"/>
    </location>
</feature>
<dbReference type="OrthoDB" id="5792673at2759"/>
<evidence type="ECO:0000256" key="2">
    <source>
        <dbReference type="ARBA" id="ARBA00022679"/>
    </source>
</evidence>
<evidence type="ECO:0000256" key="3">
    <source>
        <dbReference type="ARBA" id="ARBA00022691"/>
    </source>
</evidence>
<dbReference type="SUPFAM" id="SSF82199">
    <property type="entry name" value="SET domain"/>
    <property type="match status" value="1"/>
</dbReference>
<dbReference type="InterPro" id="IPR051357">
    <property type="entry name" value="H3K9_HMTase_SUVAR3-9"/>
</dbReference>
<name>A0A1E5WE55_9POAL</name>
<keyword evidence="3" id="KW-0949">S-adenosyl-L-methionine</keyword>